<dbReference type="PIRSF" id="PIRSF026326">
    <property type="entry name" value="InaA"/>
    <property type="match status" value="1"/>
</dbReference>
<dbReference type="InterPro" id="IPR027023">
    <property type="entry name" value="Put_LipoPS_kinase_InaA"/>
</dbReference>
<dbReference type="SUPFAM" id="SSF56112">
    <property type="entry name" value="Protein kinase-like (PK-like)"/>
    <property type="match status" value="1"/>
</dbReference>
<gene>
    <name evidence="1" type="ORF">DFQ45_11710</name>
</gene>
<keyword evidence="1" id="KW-0808">Transferase</keyword>
<dbReference type="Proteomes" id="UP000294575">
    <property type="component" value="Unassembled WGS sequence"/>
</dbReference>
<dbReference type="Pfam" id="PF06293">
    <property type="entry name" value="Kdo"/>
    <property type="match status" value="1"/>
</dbReference>
<evidence type="ECO:0000313" key="2">
    <source>
        <dbReference type="Proteomes" id="UP000294575"/>
    </source>
</evidence>
<dbReference type="AlphaFoldDB" id="A0A4R6TU63"/>
<dbReference type="RefSeq" id="WP_101497852.1">
    <property type="nucleotide sequence ID" value="NZ_LNJZ01000009.1"/>
</dbReference>
<keyword evidence="2" id="KW-1185">Reference proteome</keyword>
<sequence>MSQEFVDPDIVELFSRHQLNDFDALWALELEAVDRPNTERGGWSSVSYLELDGQGFYLKRQRNHLTRSLLHPLGEPTFAREFRTIEQYRKLGIPALQAAWFGQRRISGEQCAILVTHALHGWQDLDGWLKRWEHVSDNERHAILDACGTLARTLHDAGQMHGCFYPKHIFLQSRDEGFAACLIDLEKTRRLWLGRRDRIKDIEPLIRRTRHVWTPDDHLRLLNAYQGDSEQARVWYDRLQLRIQDKDSRP</sequence>
<dbReference type="InterPro" id="IPR011009">
    <property type="entry name" value="Kinase-like_dom_sf"/>
</dbReference>
<dbReference type="GO" id="GO:0016301">
    <property type="term" value="F:kinase activity"/>
    <property type="evidence" value="ECO:0007669"/>
    <property type="project" value="UniProtKB-KW"/>
</dbReference>
<comment type="caution">
    <text evidence="1">The sequence shown here is derived from an EMBL/GenBank/DDBJ whole genome shotgun (WGS) entry which is preliminary data.</text>
</comment>
<accession>A0A4R6TU63</accession>
<organism evidence="1 2">
    <name type="scientific">Thiopseudomonas denitrificans</name>
    <dbReference type="NCBI Taxonomy" id="1501432"/>
    <lineage>
        <taxon>Bacteria</taxon>
        <taxon>Pseudomonadati</taxon>
        <taxon>Pseudomonadota</taxon>
        <taxon>Gammaproteobacteria</taxon>
        <taxon>Pseudomonadales</taxon>
        <taxon>Pseudomonadaceae</taxon>
        <taxon>Thiopseudomonas</taxon>
    </lineage>
</organism>
<dbReference type="EMBL" id="SNYK01000017">
    <property type="protein sequence ID" value="TDQ34762.1"/>
    <property type="molecule type" value="Genomic_DNA"/>
</dbReference>
<reference evidence="1 2" key="1">
    <citation type="submission" date="2019-03" db="EMBL/GenBank/DDBJ databases">
        <title>Genomic Encyclopedia of Type Strains, Phase IV (KMG-IV): sequencing the most valuable type-strain genomes for metagenomic binning, comparative biology and taxonomic classification.</title>
        <authorList>
            <person name="Goeker M."/>
        </authorList>
    </citation>
    <scope>NUCLEOTIDE SEQUENCE [LARGE SCALE GENOMIC DNA]</scope>
    <source>
        <strain evidence="1 2">DSM 28679</strain>
    </source>
</reference>
<protein>
    <submittedName>
        <fullName evidence="1">Lipopolysaccharide kinase (Kdo/WaaP) family protein</fullName>
    </submittedName>
</protein>
<evidence type="ECO:0000313" key="1">
    <source>
        <dbReference type="EMBL" id="TDQ34762.1"/>
    </source>
</evidence>
<proteinExistence type="predicted"/>
<name>A0A4R6TU63_9GAMM</name>
<keyword evidence="1" id="KW-0418">Kinase</keyword>
<dbReference type="OrthoDB" id="5405319at2"/>